<dbReference type="AlphaFoldDB" id="A0AAD0LAX9"/>
<dbReference type="InterPro" id="IPR020846">
    <property type="entry name" value="MFS_dom"/>
</dbReference>
<dbReference type="GO" id="GO:0022857">
    <property type="term" value="F:transmembrane transporter activity"/>
    <property type="evidence" value="ECO:0007669"/>
    <property type="project" value="InterPro"/>
</dbReference>
<feature type="transmembrane region" description="Helical" evidence="6">
    <location>
        <begin position="129"/>
        <end position="153"/>
    </location>
</feature>
<keyword evidence="4 6" id="KW-1133">Transmembrane helix</keyword>
<dbReference type="Proteomes" id="UP000251617">
    <property type="component" value="Chromosome"/>
</dbReference>
<feature type="transmembrane region" description="Helical" evidence="6">
    <location>
        <begin position="38"/>
        <end position="59"/>
    </location>
</feature>
<dbReference type="PRINTS" id="PR01036">
    <property type="entry name" value="TCRTETB"/>
</dbReference>
<keyword evidence="2" id="KW-0813">Transport</keyword>
<keyword evidence="3 6" id="KW-0812">Transmembrane</keyword>
<name>A0AAD0LAX9_PSEPU</name>
<feature type="transmembrane region" description="Helical" evidence="6">
    <location>
        <begin position="374"/>
        <end position="399"/>
    </location>
</feature>
<evidence type="ECO:0000256" key="1">
    <source>
        <dbReference type="ARBA" id="ARBA00004141"/>
    </source>
</evidence>
<dbReference type="PANTHER" id="PTHR42718:SF9">
    <property type="entry name" value="MAJOR FACILITATOR SUPERFAMILY MULTIDRUG TRANSPORTER MFSC"/>
    <property type="match status" value="1"/>
</dbReference>
<evidence type="ECO:0000313" key="9">
    <source>
        <dbReference type="Proteomes" id="UP000251617"/>
    </source>
</evidence>
<evidence type="ECO:0000313" key="8">
    <source>
        <dbReference type="EMBL" id="AXA27588.1"/>
    </source>
</evidence>
<dbReference type="Pfam" id="PF07690">
    <property type="entry name" value="MFS_1"/>
    <property type="match status" value="1"/>
</dbReference>
<feature type="transmembrane region" description="Helical" evidence="6">
    <location>
        <begin position="71"/>
        <end position="90"/>
    </location>
</feature>
<comment type="subcellular location">
    <subcellularLocation>
        <location evidence="1">Membrane</location>
        <topology evidence="1">Multi-pass membrane protein</topology>
    </subcellularLocation>
</comment>
<feature type="transmembrane region" description="Helical" evidence="6">
    <location>
        <begin position="212"/>
        <end position="236"/>
    </location>
</feature>
<dbReference type="InterPro" id="IPR011701">
    <property type="entry name" value="MFS"/>
</dbReference>
<feature type="transmembrane region" description="Helical" evidence="6">
    <location>
        <begin position="96"/>
        <end position="117"/>
    </location>
</feature>
<feature type="transmembrane region" description="Helical" evidence="6">
    <location>
        <begin position="159"/>
        <end position="179"/>
    </location>
</feature>
<gene>
    <name evidence="8" type="ORF">C1S65_13040</name>
</gene>
<dbReference type="EMBL" id="CP030750">
    <property type="protein sequence ID" value="AXA27588.1"/>
    <property type="molecule type" value="Genomic_DNA"/>
</dbReference>
<feature type="domain" description="Major facilitator superfamily (MFS) profile" evidence="7">
    <location>
        <begin position="5"/>
        <end position="405"/>
    </location>
</feature>
<organism evidence="8 9">
    <name type="scientific">Pseudomonas putida</name>
    <name type="common">Arthrobacter siderocapsulatus</name>
    <dbReference type="NCBI Taxonomy" id="303"/>
    <lineage>
        <taxon>Bacteria</taxon>
        <taxon>Pseudomonadati</taxon>
        <taxon>Pseudomonadota</taxon>
        <taxon>Gammaproteobacteria</taxon>
        <taxon>Pseudomonadales</taxon>
        <taxon>Pseudomonadaceae</taxon>
        <taxon>Pseudomonas</taxon>
    </lineage>
</organism>
<dbReference type="SUPFAM" id="SSF103473">
    <property type="entry name" value="MFS general substrate transporter"/>
    <property type="match status" value="1"/>
</dbReference>
<sequence length="419" mass="42176">MNKPALAALAGSILLASLGVSIATVALASLARVFSVNVQQVQWVVLAYLLALTAAIVVAGRMGDLFGSRRVLLIGLAVFTVASGACALAPGLDWLIVARAVQGLGAAVLMALPLSIAKGLVAKERLGTAMGLLGTMSAIGTALGPSLGGVLIGAFGWRAAFVLLLLCGASMLVLTLTGIPRTKIPSARITRSSTRPLIPLAVLRRPGVATSLAMNILAGAVMMSTLVVGPFFLSFGLGLSDAQMGVVMAAGPIGAAVSGVPAGRVVDRFGTRRTLLGGLLVASAGLVCFAVLPRLIGVAGYVLALVLVTPGFQLFLAANNTAVMANATEEYRGLLSGLLGLSRNLGLMTGAAALPLLFACLLGGHGLADSSAQVIGTAFSITFLSAAGLCVFAVALALLDQRKRGPYASSVAQTGNHNG</sequence>
<dbReference type="PROSITE" id="PS50850">
    <property type="entry name" value="MFS"/>
    <property type="match status" value="1"/>
</dbReference>
<accession>A0AAD0LAX9</accession>
<dbReference type="Gene3D" id="1.20.1720.10">
    <property type="entry name" value="Multidrug resistance protein D"/>
    <property type="match status" value="1"/>
</dbReference>
<evidence type="ECO:0000256" key="3">
    <source>
        <dbReference type="ARBA" id="ARBA00022692"/>
    </source>
</evidence>
<feature type="transmembrane region" description="Helical" evidence="6">
    <location>
        <begin position="242"/>
        <end position="262"/>
    </location>
</feature>
<dbReference type="CDD" id="cd17321">
    <property type="entry name" value="MFS_MMR_MDR_like"/>
    <property type="match status" value="1"/>
</dbReference>
<feature type="transmembrane region" description="Helical" evidence="6">
    <location>
        <begin position="274"/>
        <end position="292"/>
    </location>
</feature>
<evidence type="ECO:0000256" key="2">
    <source>
        <dbReference type="ARBA" id="ARBA00022448"/>
    </source>
</evidence>
<dbReference type="GO" id="GO:0005886">
    <property type="term" value="C:plasma membrane"/>
    <property type="evidence" value="ECO:0007669"/>
    <property type="project" value="UniProtKB-SubCell"/>
</dbReference>
<reference evidence="8 9" key="1">
    <citation type="submission" date="2018-06" db="EMBL/GenBank/DDBJ databases">
        <title>The genome of Pseudomonas putida NX-1, a lignin degrader.</title>
        <authorList>
            <person name="Xu Z."/>
        </authorList>
    </citation>
    <scope>NUCLEOTIDE SEQUENCE [LARGE SCALE GENOMIC DNA]</scope>
    <source>
        <strain evidence="8 9">NX-1</strain>
    </source>
</reference>
<evidence type="ECO:0000256" key="4">
    <source>
        <dbReference type="ARBA" id="ARBA00022989"/>
    </source>
</evidence>
<evidence type="ECO:0000259" key="7">
    <source>
        <dbReference type="PROSITE" id="PS50850"/>
    </source>
</evidence>
<evidence type="ECO:0000256" key="6">
    <source>
        <dbReference type="SAM" id="Phobius"/>
    </source>
</evidence>
<evidence type="ECO:0000256" key="5">
    <source>
        <dbReference type="ARBA" id="ARBA00023136"/>
    </source>
</evidence>
<keyword evidence="5 6" id="KW-0472">Membrane</keyword>
<feature type="transmembrane region" description="Helical" evidence="6">
    <location>
        <begin position="298"/>
        <end position="324"/>
    </location>
</feature>
<dbReference type="PANTHER" id="PTHR42718">
    <property type="entry name" value="MAJOR FACILITATOR SUPERFAMILY MULTIDRUG TRANSPORTER MFSC"/>
    <property type="match status" value="1"/>
</dbReference>
<proteinExistence type="predicted"/>
<feature type="transmembrane region" description="Helical" evidence="6">
    <location>
        <begin position="345"/>
        <end position="368"/>
    </location>
</feature>
<protein>
    <submittedName>
        <fullName evidence="8">MFS transporter</fullName>
    </submittedName>
</protein>
<dbReference type="InterPro" id="IPR036259">
    <property type="entry name" value="MFS_trans_sf"/>
</dbReference>